<gene>
    <name evidence="2" type="ORF">O0235_05455</name>
</gene>
<name>A0ABY7M905_9CHLR</name>
<feature type="region of interest" description="Disordered" evidence="1">
    <location>
        <begin position="55"/>
        <end position="83"/>
    </location>
</feature>
<proteinExistence type="predicted"/>
<organism evidence="2 3">
    <name type="scientific">Tepidiforma flava</name>
    <dbReference type="NCBI Taxonomy" id="3004094"/>
    <lineage>
        <taxon>Bacteria</taxon>
        <taxon>Bacillati</taxon>
        <taxon>Chloroflexota</taxon>
        <taxon>Tepidiformia</taxon>
        <taxon>Tepidiformales</taxon>
        <taxon>Tepidiformaceae</taxon>
        <taxon>Tepidiforma</taxon>
    </lineage>
</organism>
<dbReference type="EMBL" id="CP115149">
    <property type="protein sequence ID" value="WBL37013.1"/>
    <property type="molecule type" value="Genomic_DNA"/>
</dbReference>
<keyword evidence="3" id="KW-1185">Reference proteome</keyword>
<evidence type="ECO:0000256" key="1">
    <source>
        <dbReference type="SAM" id="MobiDB-lite"/>
    </source>
</evidence>
<dbReference type="Proteomes" id="UP001212803">
    <property type="component" value="Chromosome"/>
</dbReference>
<dbReference type="RefSeq" id="WP_270057527.1">
    <property type="nucleotide sequence ID" value="NZ_CP115149.1"/>
</dbReference>
<feature type="region of interest" description="Disordered" evidence="1">
    <location>
        <begin position="1"/>
        <end position="21"/>
    </location>
</feature>
<sequence length="127" mass="13985">MRYLQPVPRADEEAPGGSPVTVVSQERRRVLYIEGDASLDVIVAALEAWGLRVRAERERQRASGDSPAGPGEARRDGEGMPAWVTRRPALPRVSRLENILSPLWFPARRPVAGNEPVAAFSWFGRAA</sequence>
<reference evidence="2 3" key="1">
    <citation type="journal article" date="2023" name="ISME J.">
        <title>Thermophilic Dehalococcoidia with unusual traits shed light on an unexpected past.</title>
        <authorList>
            <person name="Palmer M."/>
            <person name="Covington J.K."/>
            <person name="Zhou E.M."/>
            <person name="Thomas S.C."/>
            <person name="Habib N."/>
            <person name="Seymour C.O."/>
            <person name="Lai D."/>
            <person name="Johnston J."/>
            <person name="Hashimi A."/>
            <person name="Jiao J.Y."/>
            <person name="Muok A.R."/>
            <person name="Liu L."/>
            <person name="Xian W.D."/>
            <person name="Zhi X.Y."/>
            <person name="Li M.M."/>
            <person name="Silva L.P."/>
            <person name="Bowen B.P."/>
            <person name="Louie K."/>
            <person name="Briegel A."/>
            <person name="Pett-Ridge J."/>
            <person name="Weber P.K."/>
            <person name="Tocheva E.I."/>
            <person name="Woyke T."/>
            <person name="Northen T.R."/>
            <person name="Mayali X."/>
            <person name="Li W.J."/>
            <person name="Hedlund B.P."/>
        </authorList>
    </citation>
    <scope>NUCLEOTIDE SEQUENCE [LARGE SCALE GENOMIC DNA]</scope>
    <source>
        <strain evidence="2 3">YIM 72310</strain>
    </source>
</reference>
<accession>A0ABY7M905</accession>
<evidence type="ECO:0000313" key="3">
    <source>
        <dbReference type="Proteomes" id="UP001212803"/>
    </source>
</evidence>
<protein>
    <submittedName>
        <fullName evidence="2">Uncharacterized protein</fullName>
    </submittedName>
</protein>
<evidence type="ECO:0000313" key="2">
    <source>
        <dbReference type="EMBL" id="WBL37013.1"/>
    </source>
</evidence>